<dbReference type="Gene3D" id="2.60.40.10">
    <property type="entry name" value="Immunoglobulins"/>
    <property type="match status" value="1"/>
</dbReference>
<keyword evidence="2" id="KW-1185">Reference proteome</keyword>
<sequence>MLLQTNITVHWAGWKDELAGIKGYELKINKLQPFGDTLAHSTTALVQKSLSANNDSFNINLIDPGVYAVVLVVEDNAGNAEVARRFLIFDNTTDISISSDEDKQLLVWSAAENTSHTWLTSLEGGDILEYQDNMTETTDSILQDNMTDTSDSMLQDNMTDTTDSMLQDNMTDTTDSILQDNMTATTDSILQDNMTDTTDSILQDNMTDTTDSILQDNMTDTTDSIVQHLVGISWHGHFANVFQHTKKFLNEIADHSPPLDSNYEEMTGQPPVTVSRQAIPNVNAIVKYELSHAVDHEGGRSITVPTGWVSVDNFQRETMTVDTPREDGDSVRVWVRATDVMGNMKTDSVLVHVDSSPPVIQDVWLSRHGHTQLAVHHSVDLFDAKFEFDSYDFHSGLKEVHWRLHDSLDSNTEHGSGHVPVHKHLGNMSECVAPSCYCIPKDNECYLHHFEIQPNMQKMKEPQGKHDFDYKLVLTVTNNAMLTTVFMFKITVDTTAPLPGVVSDSEQSEPDVDFQQGSTQHASWQGFFDRESGIMFYQFAFSDHCLPASDFSVPPTGKVTETTLTYASRTVSGPGTYHCTVIAYNKALEPSEPVCSDGVTVDTTAPEIHEVSVENSWTKDGLVKDSTSHVWYIDRNRFRVLLEHPSDNCRQKARLENKISLYRIRQLRKSSSENNVTLCQKPTFPQDTNIIVSKENMLELSWFGSDDESGIYVYEVGLSSMRSEDMDLLPYTSTHGHRHFITYHPDLMDGQTFYIHIKAVNRAGQQTVQVTGPVLVQVDAPVFTGHIAVSVQEHVGTKYLVGWWDKTDFSATDLQNGLIYSYGYAVGHSPGTDNIKEFASLTQESSVSGLCEWTDPPVCLAIPVKDLQWRLHGRHWYYVSLKLEGINGLDRVASSDVYEHYRGPPYGGMVVELPLSTTELLCEDIDQQVDQSQLHIVWHSFHHVDQAIRYQLAIGSQPGYEDVSSYVNVTPPSQILTNLTLEPFKTYYASVRASTLDGSTVVSSDGVTVLPADIRLDNVDILDAMPCSKAGETVTKLMTSHHDTPLPDKVCDVDVDFQSSISHMGIQWSLPANVTALVTDVKWGIEEHTSRDWTELRELTAAGHVDRVIVTDLFLSPGHLYRAVVQFCHHDGCFLPLYSDGVTVTPDAPISDGLTAASLTDANVTFTWSQFVDPSISLVTAAADVTSHLEWTLQVHPGSGHRPEHLYNWQLVERDNVVCTETKHSTKHLCSYSASLKAPLETSSCVVLALRAYNKVGLSSTITRQLSGCDVTSKLKLTVMDAVATNLDG</sequence>
<name>A0AAD9KL84_RIDPI</name>
<reference evidence="1" key="1">
    <citation type="journal article" date="2023" name="Mol. Biol. Evol.">
        <title>Third-Generation Sequencing Reveals the Adaptive Role of the Epigenome in Three Deep-Sea Polychaetes.</title>
        <authorList>
            <person name="Perez M."/>
            <person name="Aroh O."/>
            <person name="Sun Y."/>
            <person name="Lan Y."/>
            <person name="Juniper S.K."/>
            <person name="Young C.R."/>
            <person name="Angers B."/>
            <person name="Qian P.Y."/>
        </authorList>
    </citation>
    <scope>NUCLEOTIDE SEQUENCE</scope>
    <source>
        <strain evidence="1">R07B-5</strain>
    </source>
</reference>
<dbReference type="PANTHER" id="PTHR16897:SF2">
    <property type="entry name" value="OS03G0226600 PROTEIN"/>
    <property type="match status" value="1"/>
</dbReference>
<comment type="caution">
    <text evidence="1">The sequence shown here is derived from an EMBL/GenBank/DDBJ whole genome shotgun (WGS) entry which is preliminary data.</text>
</comment>
<dbReference type="SUPFAM" id="SSF49265">
    <property type="entry name" value="Fibronectin type III"/>
    <property type="match status" value="1"/>
</dbReference>
<evidence type="ECO:0000313" key="1">
    <source>
        <dbReference type="EMBL" id="KAK2173643.1"/>
    </source>
</evidence>
<dbReference type="EMBL" id="JAODUO010000860">
    <property type="protein sequence ID" value="KAK2173643.1"/>
    <property type="molecule type" value="Genomic_DNA"/>
</dbReference>
<protein>
    <submittedName>
        <fullName evidence="1">Uncharacterized protein</fullName>
    </submittedName>
</protein>
<dbReference type="InterPro" id="IPR013783">
    <property type="entry name" value="Ig-like_fold"/>
</dbReference>
<dbReference type="PANTHER" id="PTHR16897">
    <property type="entry name" value="OS10G0105400 PROTEIN"/>
    <property type="match status" value="1"/>
</dbReference>
<gene>
    <name evidence="1" type="ORF">NP493_860g02141</name>
</gene>
<dbReference type="InterPro" id="IPR036116">
    <property type="entry name" value="FN3_sf"/>
</dbReference>
<organism evidence="1 2">
    <name type="scientific">Ridgeia piscesae</name>
    <name type="common">Tubeworm</name>
    <dbReference type="NCBI Taxonomy" id="27915"/>
    <lineage>
        <taxon>Eukaryota</taxon>
        <taxon>Metazoa</taxon>
        <taxon>Spiralia</taxon>
        <taxon>Lophotrochozoa</taxon>
        <taxon>Annelida</taxon>
        <taxon>Polychaeta</taxon>
        <taxon>Sedentaria</taxon>
        <taxon>Canalipalpata</taxon>
        <taxon>Sabellida</taxon>
        <taxon>Siboglinidae</taxon>
        <taxon>Ridgeia</taxon>
    </lineage>
</organism>
<dbReference type="Proteomes" id="UP001209878">
    <property type="component" value="Unassembled WGS sequence"/>
</dbReference>
<proteinExistence type="predicted"/>
<accession>A0AAD9KL84</accession>
<evidence type="ECO:0000313" key="2">
    <source>
        <dbReference type="Proteomes" id="UP001209878"/>
    </source>
</evidence>